<dbReference type="GO" id="GO:0051536">
    <property type="term" value="F:iron-sulfur cluster binding"/>
    <property type="evidence" value="ECO:0007669"/>
    <property type="project" value="InterPro"/>
</dbReference>
<evidence type="ECO:0000313" key="4">
    <source>
        <dbReference type="Proteomes" id="UP000184334"/>
    </source>
</evidence>
<reference evidence="3" key="1">
    <citation type="submission" date="2016-11" db="EMBL/GenBank/DDBJ databases">
        <authorList>
            <person name="Varghese N."/>
            <person name="Submissions S."/>
        </authorList>
    </citation>
    <scope>NUCLEOTIDE SEQUENCE [LARGE SCALE GENOMIC DNA]</scope>
    <source>
        <strain evidence="3">DSM 16785</strain>
    </source>
</reference>
<protein>
    <submittedName>
        <fullName evidence="3">Membrane bound protein complex subunit mbxJ</fullName>
    </submittedName>
</protein>
<name>A0A1M4W6K8_MARH1</name>
<dbReference type="GO" id="GO:0008137">
    <property type="term" value="F:NADH dehydrogenase (ubiquinone) activity"/>
    <property type="evidence" value="ECO:0007669"/>
    <property type="project" value="TreeGrafter"/>
</dbReference>
<gene>
    <name evidence="3" type="ORF">SAMN02745164_01106</name>
</gene>
<dbReference type="GO" id="GO:0045271">
    <property type="term" value="C:respiratory chain complex I"/>
    <property type="evidence" value="ECO:0007669"/>
    <property type="project" value="TreeGrafter"/>
</dbReference>
<dbReference type="GO" id="GO:0048038">
    <property type="term" value="F:quinone binding"/>
    <property type="evidence" value="ECO:0007669"/>
    <property type="project" value="UniProtKB-KW"/>
</dbReference>
<dbReference type="SUPFAM" id="SSF56770">
    <property type="entry name" value="HydA/Nqo6-like"/>
    <property type="match status" value="1"/>
</dbReference>
<keyword evidence="4" id="KW-1185">Reference proteome</keyword>
<dbReference type="AlphaFoldDB" id="A0A1M4W6K8"/>
<dbReference type="GO" id="GO:0015990">
    <property type="term" value="P:electron transport coupled proton transport"/>
    <property type="evidence" value="ECO:0007669"/>
    <property type="project" value="TreeGrafter"/>
</dbReference>
<dbReference type="RefSeq" id="WP_200782337.1">
    <property type="nucleotide sequence ID" value="NZ_FQUI01000014.1"/>
</dbReference>
<dbReference type="Gene3D" id="3.40.50.12280">
    <property type="match status" value="1"/>
</dbReference>
<accession>A0A1M4W6K8</accession>
<dbReference type="STRING" id="1122195.SAMN02745164_01106"/>
<dbReference type="GO" id="GO:0009060">
    <property type="term" value="P:aerobic respiration"/>
    <property type="evidence" value="ECO:0007669"/>
    <property type="project" value="TreeGrafter"/>
</dbReference>
<evidence type="ECO:0000313" key="3">
    <source>
        <dbReference type="EMBL" id="SHE76785.1"/>
    </source>
</evidence>
<evidence type="ECO:0000259" key="2">
    <source>
        <dbReference type="Pfam" id="PF01058"/>
    </source>
</evidence>
<dbReference type="PANTHER" id="PTHR11995">
    <property type="entry name" value="NADH DEHYDROGENASE"/>
    <property type="match status" value="1"/>
</dbReference>
<dbReference type="InterPro" id="IPR006137">
    <property type="entry name" value="NADH_UbQ_OxRdtase-like_20kDa"/>
</dbReference>
<comment type="caution">
    <text evidence="3">The sequence shown here is derived from an EMBL/GenBank/DDBJ whole genome shotgun (WGS) entry which is preliminary data.</text>
</comment>
<organism evidence="3 4">
    <name type="scientific">Marinitoga hydrogenitolerans (strain DSM 16785 / JCM 12826 / AT1271)</name>
    <dbReference type="NCBI Taxonomy" id="1122195"/>
    <lineage>
        <taxon>Bacteria</taxon>
        <taxon>Thermotogati</taxon>
        <taxon>Thermotogota</taxon>
        <taxon>Thermotogae</taxon>
        <taxon>Petrotogales</taxon>
        <taxon>Petrotogaceae</taxon>
        <taxon>Marinitoga</taxon>
    </lineage>
</organism>
<sequence length="197" mass="22933">MALNENEKINEIDVNELDCRDTLTFWEKFGNIFRSKSIWMLHYCTGCGAMELPPTMTSRFDMERIGMAPMATPRQADVLLVTGYLSVKTLRRVIYTYEQMQNPKYLVGFGSCTLNGGVYYDSYAVISRLDYYLPVDLYIAGCMPRPEAVMSGFKKLMDMIKKGDALGWKRYQKYYDWYKANQVRALGEVYVKDEFHE</sequence>
<evidence type="ECO:0000256" key="1">
    <source>
        <dbReference type="ARBA" id="ARBA00022719"/>
    </source>
</evidence>
<feature type="domain" description="NADH:ubiquinone oxidoreductase-like 20kDa subunit" evidence="2">
    <location>
        <begin position="44"/>
        <end position="155"/>
    </location>
</feature>
<dbReference type="Proteomes" id="UP000184334">
    <property type="component" value="Unassembled WGS sequence"/>
</dbReference>
<keyword evidence="1" id="KW-0874">Quinone</keyword>
<proteinExistence type="predicted"/>
<dbReference type="Pfam" id="PF01058">
    <property type="entry name" value="Oxidored_q6"/>
    <property type="match status" value="1"/>
</dbReference>
<dbReference type="NCBIfam" id="NF005012">
    <property type="entry name" value="PRK06411.1"/>
    <property type="match status" value="1"/>
</dbReference>
<dbReference type="PANTHER" id="PTHR11995:SF14">
    <property type="entry name" value="NADH DEHYDROGENASE [UBIQUINONE] IRON-SULFUR PROTEIN 7, MITOCHONDRIAL"/>
    <property type="match status" value="1"/>
</dbReference>
<dbReference type="EMBL" id="FQUI01000014">
    <property type="protein sequence ID" value="SHE76785.1"/>
    <property type="molecule type" value="Genomic_DNA"/>
</dbReference>